<evidence type="ECO:0000256" key="1">
    <source>
        <dbReference type="SAM" id="SignalP"/>
    </source>
</evidence>
<sequence>MAAKMQPKTFRVRHVHLCIIFSLNATSIEGASVSLCLSSRPPLTARPSATNDSSSVLAGRPDGWVGMHVLYPIAVRRFPCGWVDQEKKIWLFGQNQPRRTSHQDRVTTFASSEY</sequence>
<name>A0AAJ0B6P2_9PEZI</name>
<keyword evidence="1" id="KW-0732">Signal</keyword>
<evidence type="ECO:0008006" key="4">
    <source>
        <dbReference type="Google" id="ProtNLM"/>
    </source>
</evidence>
<feature type="chain" id="PRO_5042569953" description="Secreted protein" evidence="1">
    <location>
        <begin position="31"/>
        <end position="114"/>
    </location>
</feature>
<accession>A0AAJ0B6P2</accession>
<dbReference type="Proteomes" id="UP001239445">
    <property type="component" value="Unassembled WGS sequence"/>
</dbReference>
<comment type="caution">
    <text evidence="2">The sequence shown here is derived from an EMBL/GenBank/DDBJ whole genome shotgun (WGS) entry which is preliminary data.</text>
</comment>
<dbReference type="AlphaFoldDB" id="A0AAJ0B6P2"/>
<gene>
    <name evidence="2" type="ORF">QBC47DRAFT_389139</name>
</gene>
<protein>
    <recommendedName>
        <fullName evidence="4">Secreted protein</fullName>
    </recommendedName>
</protein>
<keyword evidence="3" id="KW-1185">Reference proteome</keyword>
<organism evidence="2 3">
    <name type="scientific">Echria macrotheca</name>
    <dbReference type="NCBI Taxonomy" id="438768"/>
    <lineage>
        <taxon>Eukaryota</taxon>
        <taxon>Fungi</taxon>
        <taxon>Dikarya</taxon>
        <taxon>Ascomycota</taxon>
        <taxon>Pezizomycotina</taxon>
        <taxon>Sordariomycetes</taxon>
        <taxon>Sordariomycetidae</taxon>
        <taxon>Sordariales</taxon>
        <taxon>Schizotheciaceae</taxon>
        <taxon>Echria</taxon>
    </lineage>
</organism>
<evidence type="ECO:0000313" key="3">
    <source>
        <dbReference type="Proteomes" id="UP001239445"/>
    </source>
</evidence>
<dbReference type="EMBL" id="MU839839">
    <property type="protein sequence ID" value="KAK1752709.1"/>
    <property type="molecule type" value="Genomic_DNA"/>
</dbReference>
<proteinExistence type="predicted"/>
<evidence type="ECO:0000313" key="2">
    <source>
        <dbReference type="EMBL" id="KAK1752709.1"/>
    </source>
</evidence>
<feature type="signal peptide" evidence="1">
    <location>
        <begin position="1"/>
        <end position="30"/>
    </location>
</feature>
<reference evidence="2" key="1">
    <citation type="submission" date="2023-06" db="EMBL/GenBank/DDBJ databases">
        <title>Genome-scale phylogeny and comparative genomics of the fungal order Sordariales.</title>
        <authorList>
            <consortium name="Lawrence Berkeley National Laboratory"/>
            <person name="Hensen N."/>
            <person name="Bonometti L."/>
            <person name="Westerberg I."/>
            <person name="Brannstrom I.O."/>
            <person name="Guillou S."/>
            <person name="Cros-Aarteil S."/>
            <person name="Calhoun S."/>
            <person name="Haridas S."/>
            <person name="Kuo A."/>
            <person name="Mondo S."/>
            <person name="Pangilinan J."/>
            <person name="Riley R."/>
            <person name="Labutti K."/>
            <person name="Andreopoulos B."/>
            <person name="Lipzen A."/>
            <person name="Chen C."/>
            <person name="Yanf M."/>
            <person name="Daum C."/>
            <person name="Ng V."/>
            <person name="Clum A."/>
            <person name="Steindorff A."/>
            <person name="Ohm R."/>
            <person name="Martin F."/>
            <person name="Silar P."/>
            <person name="Natvig D."/>
            <person name="Lalanne C."/>
            <person name="Gautier V."/>
            <person name="Ament-Velasquez S.L."/>
            <person name="Kruys A."/>
            <person name="Hutchinson M.I."/>
            <person name="Powell A.J."/>
            <person name="Barry K."/>
            <person name="Miller A.N."/>
            <person name="Grigoriev I.V."/>
            <person name="Debuchy R."/>
            <person name="Gladieux P."/>
            <person name="Thoren M.H."/>
            <person name="Johannesson H."/>
        </authorList>
    </citation>
    <scope>NUCLEOTIDE SEQUENCE</scope>
    <source>
        <strain evidence="2">PSN4</strain>
    </source>
</reference>